<keyword evidence="7 15" id="KW-0732">Signal</keyword>
<evidence type="ECO:0000256" key="14">
    <source>
        <dbReference type="ARBA" id="ARBA00023288"/>
    </source>
</evidence>
<evidence type="ECO:0000256" key="10">
    <source>
        <dbReference type="ARBA" id="ARBA00023114"/>
    </source>
</evidence>
<dbReference type="Gene3D" id="3.10.560.10">
    <property type="entry name" value="Outer membrane lipoprotein wza domain like"/>
    <property type="match status" value="2"/>
</dbReference>
<feature type="domain" description="SLBB" evidence="18">
    <location>
        <begin position="106"/>
        <end position="186"/>
    </location>
</feature>
<evidence type="ECO:0008006" key="20">
    <source>
        <dbReference type="Google" id="ProtNLM"/>
    </source>
</evidence>
<evidence type="ECO:0000256" key="6">
    <source>
        <dbReference type="ARBA" id="ARBA00022692"/>
    </source>
</evidence>
<gene>
    <name evidence="19" type="ORF">ENR23_06910</name>
</gene>
<evidence type="ECO:0000256" key="13">
    <source>
        <dbReference type="ARBA" id="ARBA00023237"/>
    </source>
</evidence>
<comment type="subcellular location">
    <subcellularLocation>
        <location evidence="1">Cell outer membrane</location>
        <topology evidence="1">Multi-pass membrane protein</topology>
    </subcellularLocation>
</comment>
<feature type="domain" description="Polysaccharide export protein N-terminal" evidence="16">
    <location>
        <begin position="24"/>
        <end position="99"/>
    </location>
</feature>
<dbReference type="GO" id="GO:0015288">
    <property type="term" value="F:porin activity"/>
    <property type="evidence" value="ECO:0007669"/>
    <property type="project" value="UniProtKB-KW"/>
</dbReference>
<dbReference type="PANTHER" id="PTHR33619">
    <property type="entry name" value="POLYSACCHARIDE EXPORT PROTEIN GFCE-RELATED"/>
    <property type="match status" value="1"/>
</dbReference>
<keyword evidence="8" id="KW-0625">Polysaccharide transport</keyword>
<comment type="caution">
    <text evidence="19">The sequence shown here is derived from an EMBL/GenBank/DDBJ whole genome shotgun (WGS) entry which is preliminary data.</text>
</comment>
<name>A0A832I5X1_UNCEI</name>
<keyword evidence="5" id="KW-0762">Sugar transport</keyword>
<evidence type="ECO:0000256" key="2">
    <source>
        <dbReference type="ARBA" id="ARBA00009450"/>
    </source>
</evidence>
<dbReference type="EMBL" id="DSQF01000012">
    <property type="protein sequence ID" value="HGZ43143.1"/>
    <property type="molecule type" value="Genomic_DNA"/>
</dbReference>
<dbReference type="InterPro" id="IPR019554">
    <property type="entry name" value="Soluble_ligand-bd"/>
</dbReference>
<keyword evidence="12" id="KW-0564">Palmitate</keyword>
<evidence type="ECO:0000313" key="19">
    <source>
        <dbReference type="EMBL" id="HGZ43143.1"/>
    </source>
</evidence>
<evidence type="ECO:0000256" key="15">
    <source>
        <dbReference type="SAM" id="SignalP"/>
    </source>
</evidence>
<feature type="signal peptide" evidence="15">
    <location>
        <begin position="1"/>
        <end position="26"/>
    </location>
</feature>
<accession>A0A832I5X1</accession>
<feature type="chain" id="PRO_5032268661" description="Polysaccharide export protein" evidence="15">
    <location>
        <begin position="27"/>
        <end position="320"/>
    </location>
</feature>
<keyword evidence="10" id="KW-0626">Porin</keyword>
<evidence type="ECO:0000259" key="17">
    <source>
        <dbReference type="Pfam" id="PF10531"/>
    </source>
</evidence>
<evidence type="ECO:0000256" key="9">
    <source>
        <dbReference type="ARBA" id="ARBA00023065"/>
    </source>
</evidence>
<dbReference type="AlphaFoldDB" id="A0A832I5X1"/>
<keyword evidence="13" id="KW-0998">Cell outer membrane</keyword>
<dbReference type="GO" id="GO:0015159">
    <property type="term" value="F:polysaccharide transmembrane transporter activity"/>
    <property type="evidence" value="ECO:0007669"/>
    <property type="project" value="InterPro"/>
</dbReference>
<evidence type="ECO:0000256" key="12">
    <source>
        <dbReference type="ARBA" id="ARBA00023139"/>
    </source>
</evidence>
<dbReference type="Pfam" id="PF10531">
    <property type="entry name" value="SLBB"/>
    <property type="match status" value="1"/>
</dbReference>
<keyword evidence="11" id="KW-0472">Membrane</keyword>
<evidence type="ECO:0000256" key="4">
    <source>
        <dbReference type="ARBA" id="ARBA00022452"/>
    </source>
</evidence>
<dbReference type="PANTHER" id="PTHR33619:SF3">
    <property type="entry name" value="POLYSACCHARIDE EXPORT PROTEIN GFCE-RELATED"/>
    <property type="match status" value="1"/>
</dbReference>
<keyword evidence="9" id="KW-0406">Ion transport</keyword>
<protein>
    <recommendedName>
        <fullName evidence="20">Polysaccharide export protein</fullName>
    </recommendedName>
</protein>
<dbReference type="Pfam" id="PF22461">
    <property type="entry name" value="SLBB_2"/>
    <property type="match status" value="1"/>
</dbReference>
<sequence length="320" mass="33286">MRNALRAWARSVLVALAVASAAPAAAADYVLGIEDEVAISVWLHPELERRVVIGRDGAIVFPPLGSVPAAGLTTKQLGERLGDRLTTYLRQPTTVTVTVAQFVARSVFVSGAVNKPGRYGFEEIPDLLSVLNAAGGAVPGADLTRVQIIRKAGTGRGVEHVDVLSAQRSGDTSALPTLEPGDVVNVPSYMGAFAPTPGDAFAVLGEVKTPGVYQAGSQTTLWLALAQAGGLTPAGDLSKVRIVTVTAEGQQVTTANLRDVLRRGGGGVPLVRPGDVVYVPNSTGSLAAKGWTGLTQALALTRDLVNIVIIADYLDKRDQP</sequence>
<keyword evidence="6" id="KW-0812">Transmembrane</keyword>
<evidence type="ECO:0000256" key="7">
    <source>
        <dbReference type="ARBA" id="ARBA00022729"/>
    </source>
</evidence>
<dbReference type="GO" id="GO:0046930">
    <property type="term" value="C:pore complex"/>
    <property type="evidence" value="ECO:0007669"/>
    <property type="project" value="UniProtKB-KW"/>
</dbReference>
<reference evidence="19" key="1">
    <citation type="journal article" date="2020" name="mSystems">
        <title>Genome- and Community-Level Interaction Insights into Carbon Utilization and Element Cycling Functions of Hydrothermarchaeota in Hydrothermal Sediment.</title>
        <authorList>
            <person name="Zhou Z."/>
            <person name="Liu Y."/>
            <person name="Xu W."/>
            <person name="Pan J."/>
            <person name="Luo Z.H."/>
            <person name="Li M."/>
        </authorList>
    </citation>
    <scope>NUCLEOTIDE SEQUENCE [LARGE SCALE GENOMIC DNA]</scope>
    <source>
        <strain evidence="19">SpSt-381</strain>
    </source>
</reference>
<comment type="similarity">
    <text evidence="2">Belongs to the BexD/CtrA/VexA family.</text>
</comment>
<dbReference type="Pfam" id="PF02563">
    <property type="entry name" value="Poly_export"/>
    <property type="match status" value="1"/>
</dbReference>
<evidence type="ECO:0000256" key="11">
    <source>
        <dbReference type="ARBA" id="ARBA00023136"/>
    </source>
</evidence>
<dbReference type="GO" id="GO:0006811">
    <property type="term" value="P:monoatomic ion transport"/>
    <property type="evidence" value="ECO:0007669"/>
    <property type="project" value="UniProtKB-KW"/>
</dbReference>
<evidence type="ECO:0000256" key="8">
    <source>
        <dbReference type="ARBA" id="ARBA00023047"/>
    </source>
</evidence>
<keyword evidence="3" id="KW-0813">Transport</keyword>
<dbReference type="InterPro" id="IPR049712">
    <property type="entry name" value="Poly_export"/>
</dbReference>
<evidence type="ECO:0000256" key="1">
    <source>
        <dbReference type="ARBA" id="ARBA00004571"/>
    </source>
</evidence>
<evidence type="ECO:0000259" key="18">
    <source>
        <dbReference type="Pfam" id="PF22461"/>
    </source>
</evidence>
<evidence type="ECO:0000256" key="5">
    <source>
        <dbReference type="ARBA" id="ARBA00022597"/>
    </source>
</evidence>
<evidence type="ECO:0000256" key="3">
    <source>
        <dbReference type="ARBA" id="ARBA00022448"/>
    </source>
</evidence>
<keyword evidence="14" id="KW-0449">Lipoprotein</keyword>
<feature type="domain" description="Soluble ligand binding" evidence="17">
    <location>
        <begin position="201"/>
        <end position="250"/>
    </location>
</feature>
<dbReference type="InterPro" id="IPR003715">
    <property type="entry name" value="Poly_export_N"/>
</dbReference>
<dbReference type="GO" id="GO:0009279">
    <property type="term" value="C:cell outer membrane"/>
    <property type="evidence" value="ECO:0007669"/>
    <property type="project" value="UniProtKB-SubCell"/>
</dbReference>
<evidence type="ECO:0000259" key="16">
    <source>
        <dbReference type="Pfam" id="PF02563"/>
    </source>
</evidence>
<organism evidence="19">
    <name type="scientific">Eiseniibacteriota bacterium</name>
    <dbReference type="NCBI Taxonomy" id="2212470"/>
    <lineage>
        <taxon>Bacteria</taxon>
        <taxon>Candidatus Eiseniibacteriota</taxon>
    </lineage>
</organism>
<keyword evidence="4" id="KW-1134">Transmembrane beta strand</keyword>
<proteinExistence type="inferred from homology"/>
<dbReference type="InterPro" id="IPR054765">
    <property type="entry name" value="SLBB_dom"/>
</dbReference>